<feature type="region of interest" description="Disordered" evidence="1">
    <location>
        <begin position="78"/>
        <end position="111"/>
    </location>
</feature>
<comment type="caution">
    <text evidence="3">The sequence shown here is derived from an EMBL/GenBank/DDBJ whole genome shotgun (WGS) entry which is preliminary data.</text>
</comment>
<keyword evidence="2" id="KW-1133">Transmembrane helix</keyword>
<evidence type="ECO:0000256" key="2">
    <source>
        <dbReference type="SAM" id="Phobius"/>
    </source>
</evidence>
<protein>
    <submittedName>
        <fullName evidence="3">Uncharacterized protein</fullName>
    </submittedName>
</protein>
<feature type="transmembrane region" description="Helical" evidence="2">
    <location>
        <begin position="51"/>
        <end position="70"/>
    </location>
</feature>
<dbReference type="RefSeq" id="WP_317743452.1">
    <property type="nucleotide sequence ID" value="NZ_JAWLUP010000058.1"/>
</dbReference>
<keyword evidence="2" id="KW-0812">Transmembrane</keyword>
<accession>A0AAE5A8H1</accession>
<evidence type="ECO:0000313" key="3">
    <source>
        <dbReference type="EMBL" id="MDV7266769.1"/>
    </source>
</evidence>
<dbReference type="EMBL" id="JAWLUP010000058">
    <property type="protein sequence ID" value="MDV7266769.1"/>
    <property type="molecule type" value="Genomic_DNA"/>
</dbReference>
<dbReference type="Proteomes" id="UP001185863">
    <property type="component" value="Unassembled WGS sequence"/>
</dbReference>
<reference evidence="3" key="1">
    <citation type="submission" date="2023-10" db="EMBL/GenBank/DDBJ databases">
        <title>Development of a sustainable strategy for remediation of hydrocarbon-contaminated territories based on the waste exchange concept.</title>
        <authorList>
            <person name="Krivoruchko A."/>
        </authorList>
    </citation>
    <scope>NUCLEOTIDE SEQUENCE</scope>
    <source>
        <strain evidence="3">IEGM 68</strain>
    </source>
</reference>
<dbReference type="AlphaFoldDB" id="A0AAE5A8H1"/>
<evidence type="ECO:0000313" key="4">
    <source>
        <dbReference type="Proteomes" id="UP001185863"/>
    </source>
</evidence>
<keyword evidence="2" id="KW-0472">Membrane</keyword>
<feature type="compositionally biased region" description="Basic and acidic residues" evidence="1">
    <location>
        <begin position="100"/>
        <end position="111"/>
    </location>
</feature>
<organism evidence="3 4">
    <name type="scientific">Rhodococcus oxybenzonivorans</name>
    <dbReference type="NCBI Taxonomy" id="1990687"/>
    <lineage>
        <taxon>Bacteria</taxon>
        <taxon>Bacillati</taxon>
        <taxon>Actinomycetota</taxon>
        <taxon>Actinomycetes</taxon>
        <taxon>Mycobacteriales</taxon>
        <taxon>Nocardiaceae</taxon>
        <taxon>Rhodococcus</taxon>
    </lineage>
</organism>
<feature type="transmembrane region" description="Helical" evidence="2">
    <location>
        <begin position="12"/>
        <end position="31"/>
    </location>
</feature>
<gene>
    <name evidence="3" type="ORF">R4315_19760</name>
</gene>
<sequence>MNRRAIGSAAEIASAIVLSILAVWCWTSARVTSDFGPVAPGAPSYQGTEYSGSWIAGAAALVTVAGLLVIDAVRRRVAGPTGHPAEPSTSPEDLSLADRVGSRPVDHRGAE</sequence>
<name>A0AAE5A8H1_9NOCA</name>
<evidence type="ECO:0000256" key="1">
    <source>
        <dbReference type="SAM" id="MobiDB-lite"/>
    </source>
</evidence>
<proteinExistence type="predicted"/>